<evidence type="ECO:0000313" key="2">
    <source>
        <dbReference type="EnsemblMetazoa" id="GPAI045075-PA"/>
    </source>
</evidence>
<evidence type="ECO:0000256" key="1">
    <source>
        <dbReference type="SAM" id="Phobius"/>
    </source>
</evidence>
<protein>
    <submittedName>
        <fullName evidence="2">Uncharacterized protein</fullName>
    </submittedName>
</protein>
<dbReference type="VEuPathDB" id="VectorBase:GPAI045075"/>
<name>A0A1B0AGM0_GLOPL</name>
<keyword evidence="1" id="KW-0472">Membrane</keyword>
<reference evidence="3" key="1">
    <citation type="submission" date="2014-03" db="EMBL/GenBank/DDBJ databases">
        <authorList>
            <person name="Aksoy S."/>
            <person name="Warren W."/>
            <person name="Wilson R.K."/>
        </authorList>
    </citation>
    <scope>NUCLEOTIDE SEQUENCE [LARGE SCALE GENOMIC DNA]</scope>
    <source>
        <strain evidence="3">IAEA</strain>
    </source>
</reference>
<feature type="transmembrane region" description="Helical" evidence="1">
    <location>
        <begin position="12"/>
        <end position="29"/>
    </location>
</feature>
<organism evidence="2 3">
    <name type="scientific">Glossina pallidipes</name>
    <name type="common">Tsetse fly</name>
    <dbReference type="NCBI Taxonomy" id="7398"/>
    <lineage>
        <taxon>Eukaryota</taxon>
        <taxon>Metazoa</taxon>
        <taxon>Ecdysozoa</taxon>
        <taxon>Arthropoda</taxon>
        <taxon>Hexapoda</taxon>
        <taxon>Insecta</taxon>
        <taxon>Pterygota</taxon>
        <taxon>Neoptera</taxon>
        <taxon>Endopterygota</taxon>
        <taxon>Diptera</taxon>
        <taxon>Brachycera</taxon>
        <taxon>Muscomorpha</taxon>
        <taxon>Hippoboscoidea</taxon>
        <taxon>Glossinidae</taxon>
        <taxon>Glossina</taxon>
    </lineage>
</organism>
<evidence type="ECO:0000313" key="3">
    <source>
        <dbReference type="Proteomes" id="UP000092445"/>
    </source>
</evidence>
<accession>A0A1B0AGM0</accession>
<keyword evidence="1" id="KW-1133">Transmembrane helix</keyword>
<proteinExistence type="predicted"/>
<sequence>MNFDKDEDDNDIAIIMMMMMMMMTAAMKVHGSRLPLKTFQTVFIVCKADDDDDDGGETKATTHRLASCCYCFICLSQPPIVKSFDKLFISLEKGLHSVSIEAGLHCNLKKAAASFIAINYYITTIL</sequence>
<keyword evidence="3" id="KW-1185">Reference proteome</keyword>
<dbReference type="AlphaFoldDB" id="A0A1B0AGM0"/>
<reference evidence="2" key="2">
    <citation type="submission" date="2020-05" db="UniProtKB">
        <authorList>
            <consortium name="EnsemblMetazoa"/>
        </authorList>
    </citation>
    <scope>IDENTIFICATION</scope>
    <source>
        <strain evidence="2">IAEA</strain>
    </source>
</reference>
<keyword evidence="1" id="KW-0812">Transmembrane</keyword>
<dbReference type="Proteomes" id="UP000092445">
    <property type="component" value="Unassembled WGS sequence"/>
</dbReference>
<dbReference type="EnsemblMetazoa" id="GPAI045075-RA">
    <property type="protein sequence ID" value="GPAI045075-PA"/>
    <property type="gene ID" value="GPAI045075"/>
</dbReference>